<dbReference type="PANTHER" id="PTHR47197">
    <property type="entry name" value="PROTEIN NIRF"/>
    <property type="match status" value="1"/>
</dbReference>
<comment type="caution">
    <text evidence="3">The sequence shown here is derived from an EMBL/GenBank/DDBJ whole genome shotgun (WGS) entry which is preliminary data.</text>
</comment>
<dbReference type="PANTHER" id="PTHR47197:SF3">
    <property type="entry name" value="DIHYDRO-HEME D1 DEHYDROGENASE"/>
    <property type="match status" value="1"/>
</dbReference>
<keyword evidence="4" id="KW-1185">Reference proteome</keyword>
<sequence length="353" mass="36525">MTSPLKLSLSAILAVLLTSASATAATVYIADGSADQIIVVDTDTGTVERRITGLDAIHGLSGAPGVRYLVAGSYSEVEGTEAPALAKPEGVSEDEHAAHHAKPAAGAMPKDAAISILTILDSKSGEILRRIEVPGAVHHTAVSPDGRYAAATHPSGDGISIIDLETLVFKAFVPTGSAPNYAVFSEDSASVFVTNSGNGTISEVDVEKGFVRRNLLVGTAPEHVVISDDGATLYVADADIGKIHEIAVSDGAILRSFEIGGELHGLDLSDDGSTLFVSGKSEDKLVAIDLQSGAMRTASLSPAPYHLTTIDGTGKIYVSSRDEPKIWIINQIDLAVIGEIAVSGEGHQMVVLP</sequence>
<dbReference type="Gene3D" id="2.130.10.10">
    <property type="entry name" value="YVTN repeat-like/Quinoprotein amine dehydrogenase"/>
    <property type="match status" value="2"/>
</dbReference>
<feature type="region of interest" description="Disordered" evidence="1">
    <location>
        <begin position="81"/>
        <end position="106"/>
    </location>
</feature>
<evidence type="ECO:0000256" key="1">
    <source>
        <dbReference type="SAM" id="MobiDB-lite"/>
    </source>
</evidence>
<organism evidence="3 4">
    <name type="scientific">Hoeflea algicola</name>
    <dbReference type="NCBI Taxonomy" id="2983763"/>
    <lineage>
        <taxon>Bacteria</taxon>
        <taxon>Pseudomonadati</taxon>
        <taxon>Pseudomonadota</taxon>
        <taxon>Alphaproteobacteria</taxon>
        <taxon>Hyphomicrobiales</taxon>
        <taxon>Rhizobiaceae</taxon>
        <taxon>Hoeflea</taxon>
    </lineage>
</organism>
<feature type="signal peptide" evidence="2">
    <location>
        <begin position="1"/>
        <end position="24"/>
    </location>
</feature>
<reference evidence="3" key="1">
    <citation type="submission" date="2022-10" db="EMBL/GenBank/DDBJ databases">
        <title>Hoeflea sp. G2-23, isolated from marine algae.</title>
        <authorList>
            <person name="Kristyanto S."/>
            <person name="Kim J.M."/>
            <person name="Jeon C.O."/>
        </authorList>
    </citation>
    <scope>NUCLEOTIDE SEQUENCE</scope>
    <source>
        <strain evidence="3">G2-23</strain>
    </source>
</reference>
<accession>A0ABT3ZG86</accession>
<dbReference type="Proteomes" id="UP001073227">
    <property type="component" value="Unassembled WGS sequence"/>
</dbReference>
<proteinExistence type="predicted"/>
<keyword evidence="2" id="KW-0732">Signal</keyword>
<evidence type="ECO:0000313" key="4">
    <source>
        <dbReference type="Proteomes" id="UP001073227"/>
    </source>
</evidence>
<dbReference type="InterPro" id="IPR011045">
    <property type="entry name" value="N2O_reductase_N"/>
</dbReference>
<dbReference type="RefSeq" id="WP_267656560.1">
    <property type="nucleotide sequence ID" value="NZ_JAOVZR010000003.1"/>
</dbReference>
<feature type="chain" id="PRO_5045917288" evidence="2">
    <location>
        <begin position="25"/>
        <end position="353"/>
    </location>
</feature>
<dbReference type="InterPro" id="IPR051200">
    <property type="entry name" value="Host-pathogen_enzymatic-act"/>
</dbReference>
<dbReference type="InterPro" id="IPR015943">
    <property type="entry name" value="WD40/YVTN_repeat-like_dom_sf"/>
</dbReference>
<dbReference type="SUPFAM" id="SSF50974">
    <property type="entry name" value="Nitrous oxide reductase, N-terminal domain"/>
    <property type="match status" value="1"/>
</dbReference>
<name>A0ABT3ZG86_9HYPH</name>
<evidence type="ECO:0000313" key="3">
    <source>
        <dbReference type="EMBL" id="MCY0150821.1"/>
    </source>
</evidence>
<gene>
    <name evidence="3" type="ORF">OEG84_24760</name>
</gene>
<dbReference type="EMBL" id="JAOVZR010000003">
    <property type="protein sequence ID" value="MCY0150821.1"/>
    <property type="molecule type" value="Genomic_DNA"/>
</dbReference>
<evidence type="ECO:0000256" key="2">
    <source>
        <dbReference type="SAM" id="SignalP"/>
    </source>
</evidence>
<protein>
    <submittedName>
        <fullName evidence="3">YncE family protein</fullName>
    </submittedName>
</protein>